<keyword evidence="3 10" id="KW-0812">Transmembrane</keyword>
<dbReference type="PANTHER" id="PTHR34590:SF10">
    <property type="entry name" value="RECEPTOR-LIKE PROTEIN KINASE HERK 1"/>
    <property type="match status" value="1"/>
</dbReference>
<evidence type="ECO:0000256" key="2">
    <source>
        <dbReference type="ARBA" id="ARBA00022679"/>
    </source>
</evidence>
<evidence type="ECO:0000313" key="13">
    <source>
        <dbReference type="Proteomes" id="UP001210211"/>
    </source>
</evidence>
<keyword evidence="9" id="KW-0325">Glycoprotein</keyword>
<comment type="caution">
    <text evidence="12">The sequence shown here is derived from an EMBL/GenBank/DDBJ whole genome shotgun (WGS) entry which is preliminary data.</text>
</comment>
<evidence type="ECO:0000256" key="7">
    <source>
        <dbReference type="ARBA" id="ARBA00022989"/>
    </source>
</evidence>
<gene>
    <name evidence="12" type="ORF">LUZ61_003150</name>
</gene>
<accession>A0AAD6ESJ8</accession>
<dbReference type="Proteomes" id="UP001210211">
    <property type="component" value="Unassembled WGS sequence"/>
</dbReference>
<evidence type="ECO:0000256" key="10">
    <source>
        <dbReference type="SAM" id="Phobius"/>
    </source>
</evidence>
<dbReference type="InterPro" id="IPR024788">
    <property type="entry name" value="Malectin-like_Carb-bd_dom"/>
</dbReference>
<keyword evidence="4" id="KW-0732">Signal</keyword>
<dbReference type="AlphaFoldDB" id="A0AAD6ESJ8"/>
<keyword evidence="6" id="KW-0067">ATP-binding</keyword>
<evidence type="ECO:0000256" key="5">
    <source>
        <dbReference type="ARBA" id="ARBA00022741"/>
    </source>
</evidence>
<dbReference type="GO" id="GO:0005524">
    <property type="term" value="F:ATP binding"/>
    <property type="evidence" value="ECO:0007669"/>
    <property type="project" value="UniProtKB-KW"/>
</dbReference>
<evidence type="ECO:0000256" key="8">
    <source>
        <dbReference type="ARBA" id="ARBA00023136"/>
    </source>
</evidence>
<dbReference type="EMBL" id="JAMRDG010000001">
    <property type="protein sequence ID" value="KAJ3699445.1"/>
    <property type="molecule type" value="Genomic_DNA"/>
</dbReference>
<evidence type="ECO:0000256" key="1">
    <source>
        <dbReference type="ARBA" id="ARBA00004479"/>
    </source>
</evidence>
<dbReference type="FunFam" id="2.60.120.430:FF:000001">
    <property type="entry name" value="Receptor-like protein kinase FERONIA"/>
    <property type="match status" value="1"/>
</dbReference>
<dbReference type="Pfam" id="PF12819">
    <property type="entry name" value="Malectin_like"/>
    <property type="match status" value="1"/>
</dbReference>
<evidence type="ECO:0000259" key="11">
    <source>
        <dbReference type="Pfam" id="PF12819"/>
    </source>
</evidence>
<feature type="transmembrane region" description="Helical" evidence="10">
    <location>
        <begin position="399"/>
        <end position="421"/>
    </location>
</feature>
<evidence type="ECO:0000256" key="4">
    <source>
        <dbReference type="ARBA" id="ARBA00022729"/>
    </source>
</evidence>
<keyword evidence="5" id="KW-0547">Nucleotide-binding</keyword>
<keyword evidence="2" id="KW-0808">Transferase</keyword>
<dbReference type="PANTHER" id="PTHR34590">
    <property type="entry name" value="OS03G0124300 PROTEIN-RELATED"/>
    <property type="match status" value="1"/>
</dbReference>
<evidence type="ECO:0000256" key="3">
    <source>
        <dbReference type="ARBA" id="ARBA00022692"/>
    </source>
</evidence>
<protein>
    <recommendedName>
        <fullName evidence="11">Malectin-like domain-containing protein</fullName>
    </recommendedName>
</protein>
<dbReference type="Gene3D" id="2.60.120.430">
    <property type="entry name" value="Galactose-binding lectin"/>
    <property type="match status" value="2"/>
</dbReference>
<reference evidence="12 13" key="1">
    <citation type="journal article" date="2022" name="Cell">
        <title>Repeat-based holocentromeres influence genome architecture and karyotype evolution.</title>
        <authorList>
            <person name="Hofstatter P.G."/>
            <person name="Thangavel G."/>
            <person name="Lux T."/>
            <person name="Neumann P."/>
            <person name="Vondrak T."/>
            <person name="Novak P."/>
            <person name="Zhang M."/>
            <person name="Costa L."/>
            <person name="Castellani M."/>
            <person name="Scott A."/>
            <person name="Toegelov H."/>
            <person name="Fuchs J."/>
            <person name="Mata-Sucre Y."/>
            <person name="Dias Y."/>
            <person name="Vanzela A.L.L."/>
            <person name="Huettel B."/>
            <person name="Almeida C.C.S."/>
            <person name="Simkova H."/>
            <person name="Souza G."/>
            <person name="Pedrosa-Harand A."/>
            <person name="Macas J."/>
            <person name="Mayer K.F.X."/>
            <person name="Houben A."/>
            <person name="Marques A."/>
        </authorList>
    </citation>
    <scope>NUCLEOTIDE SEQUENCE [LARGE SCALE GENOMIC DNA]</scope>
    <source>
        <strain evidence="12">RhyTen1mFocal</strain>
    </source>
</reference>
<dbReference type="InterPro" id="IPR045272">
    <property type="entry name" value="ANXUR1/2-like"/>
</dbReference>
<dbReference type="FunFam" id="2.60.120.430:FF:000005">
    <property type="entry name" value="Putative receptor-like protein kinase"/>
    <property type="match status" value="1"/>
</dbReference>
<evidence type="ECO:0000313" key="12">
    <source>
        <dbReference type="EMBL" id="KAJ3699445.1"/>
    </source>
</evidence>
<keyword evidence="8 10" id="KW-0472">Membrane</keyword>
<evidence type="ECO:0000256" key="9">
    <source>
        <dbReference type="ARBA" id="ARBA00023180"/>
    </source>
</evidence>
<comment type="subcellular location">
    <subcellularLocation>
        <location evidence="1">Membrane</location>
        <topology evidence="1">Single-pass type I membrane protein</topology>
    </subcellularLocation>
</comment>
<feature type="domain" description="Malectin-like" evidence="11">
    <location>
        <begin position="33"/>
        <end position="385"/>
    </location>
</feature>
<dbReference type="GO" id="GO:0016020">
    <property type="term" value="C:membrane"/>
    <property type="evidence" value="ECO:0007669"/>
    <property type="project" value="UniProtKB-SubCell"/>
</dbReference>
<organism evidence="12 13">
    <name type="scientific">Rhynchospora tenuis</name>
    <dbReference type="NCBI Taxonomy" id="198213"/>
    <lineage>
        <taxon>Eukaryota</taxon>
        <taxon>Viridiplantae</taxon>
        <taxon>Streptophyta</taxon>
        <taxon>Embryophyta</taxon>
        <taxon>Tracheophyta</taxon>
        <taxon>Spermatophyta</taxon>
        <taxon>Magnoliopsida</taxon>
        <taxon>Liliopsida</taxon>
        <taxon>Poales</taxon>
        <taxon>Cyperaceae</taxon>
        <taxon>Cyperoideae</taxon>
        <taxon>Rhynchosporeae</taxon>
        <taxon>Rhynchospora</taxon>
    </lineage>
</organism>
<dbReference type="GO" id="GO:0004714">
    <property type="term" value="F:transmembrane receptor protein tyrosine kinase activity"/>
    <property type="evidence" value="ECO:0007669"/>
    <property type="project" value="InterPro"/>
</dbReference>
<proteinExistence type="predicted"/>
<sequence>MQPVKGSYFLTWILISVFSTCVISFIPSDNYLVDCGSSGNTTVGARLFVGDANLLSKTLSTPAHIMASTNSNLVISSEYSTLYQTARIFTSLSYYSFQIKQQGRHFIRLHFYPFVYQIYDLANAKFNVSTQDIALLTDFQLKNNSSPILKEYLVNITKDKLIIFFRPFSDLAFVNAIEVVSAPDTLIIDLATAINPVGQYTGLSTQALETVYRVNMGMPKVTPDNDTLWRTWVPDTSFIQNKTFVRWKSTWDQLNYMPGLVTEETAPPIVYNTATELALLNETTTGARFNITWQFDLQEGYTYMLRFHFCDVVSNSANQLVFDVYVGPWAVLTDFDIYGSLATPYFEDFILSAKDTTSKLSISIGPSKTVSVQPDGILNGLEIFKFNNISSHNDAGSRVSLVIVLGIVVVAIISFVIIVLVGKRQLEKKRHLKMCRRSTIKNTVPYQNGDLSYRFMLSELQEATHNFDENWVIGVGGFGSSPPLLKGRMSKSCWNLS</sequence>
<keyword evidence="13" id="KW-1185">Reference proteome</keyword>
<feature type="transmembrane region" description="Helical" evidence="10">
    <location>
        <begin position="7"/>
        <end position="26"/>
    </location>
</feature>
<evidence type="ECO:0000256" key="6">
    <source>
        <dbReference type="ARBA" id="ARBA00022840"/>
    </source>
</evidence>
<keyword evidence="7 10" id="KW-1133">Transmembrane helix</keyword>
<name>A0AAD6ESJ8_9POAL</name>